<dbReference type="PIRSF" id="PIRSF006181">
    <property type="entry name" value="EbsC_YbaK"/>
    <property type="match status" value="1"/>
</dbReference>
<dbReference type="GO" id="GO:0006412">
    <property type="term" value="P:translation"/>
    <property type="evidence" value="ECO:0007669"/>
    <property type="project" value="UniProtKB-KW"/>
</dbReference>
<reference evidence="7 8" key="1">
    <citation type="submission" date="2016-10" db="EMBL/GenBank/DDBJ databases">
        <authorList>
            <person name="de Groot N.N."/>
        </authorList>
    </citation>
    <scope>NUCLEOTIDE SEQUENCE [LARGE SCALE GENOMIC DNA]</scope>
    <source>
        <strain evidence="7 8">CGMCC 1.7059</strain>
    </source>
</reference>
<evidence type="ECO:0000259" key="5">
    <source>
        <dbReference type="Pfam" id="PF04073"/>
    </source>
</evidence>
<accession>A0A1H3CF63</accession>
<evidence type="ECO:0000313" key="8">
    <source>
        <dbReference type="Proteomes" id="UP000199675"/>
    </source>
</evidence>
<keyword evidence="3 4" id="KW-0456">Lyase</keyword>
<evidence type="ECO:0000313" key="7">
    <source>
        <dbReference type="EMBL" id="SDX52746.1"/>
    </source>
</evidence>
<evidence type="ECO:0000313" key="6">
    <source>
        <dbReference type="EMBL" id="SDW75606.1"/>
    </source>
</evidence>
<dbReference type="PANTHER" id="PTHR30411">
    <property type="entry name" value="CYTOPLASMIC PROTEIN"/>
    <property type="match status" value="1"/>
</dbReference>
<dbReference type="Pfam" id="PF04073">
    <property type="entry name" value="tRNA_edit"/>
    <property type="match status" value="1"/>
</dbReference>
<dbReference type="GO" id="GO:0016829">
    <property type="term" value="F:lyase activity"/>
    <property type="evidence" value="ECO:0007669"/>
    <property type="project" value="UniProtKB-KW"/>
</dbReference>
<evidence type="ECO:0000256" key="2">
    <source>
        <dbReference type="ARBA" id="ARBA00022917"/>
    </source>
</evidence>
<evidence type="ECO:0000256" key="1">
    <source>
        <dbReference type="ARBA" id="ARBA00009798"/>
    </source>
</evidence>
<dbReference type="Gene3D" id="3.90.960.10">
    <property type="entry name" value="YbaK/aminoacyl-tRNA synthetase-associated domain"/>
    <property type="match status" value="1"/>
</dbReference>
<dbReference type="InterPro" id="IPR007214">
    <property type="entry name" value="YbaK/aa-tRNA-synth-assoc-dom"/>
</dbReference>
<keyword evidence="8" id="KW-1185">Reference proteome</keyword>
<dbReference type="EC" id="4.2.-.-" evidence="4"/>
<evidence type="ECO:0000256" key="4">
    <source>
        <dbReference type="PIRNR" id="PIRNR006181"/>
    </source>
</evidence>
<dbReference type="EMBL" id="FNNE01000010">
    <property type="protein sequence ID" value="SDX52746.1"/>
    <property type="molecule type" value="Genomic_DNA"/>
</dbReference>
<feature type="domain" description="YbaK/aminoacyl-tRNA synthetase-associated" evidence="5">
    <location>
        <begin position="31"/>
        <end position="145"/>
    </location>
</feature>
<dbReference type="InterPro" id="IPR004369">
    <property type="entry name" value="Prolyl-tRNA_editing_YbaK/EbsC"/>
</dbReference>
<gene>
    <name evidence="6" type="ORF">SAMN04487960_10453</name>
    <name evidence="7" type="ORF">SAMN04487960_110152</name>
</gene>
<proteinExistence type="inferred from homology"/>
<name>A0A1H3CF63_9GAMM</name>
<keyword evidence="2 4" id="KW-0648">Protein biosynthesis</keyword>
<sequence length="158" mass="16720">MTPGINSARKAKITHTIHEYSHDPASESYGTEAAEKMGVDPNRVFKTLVVTVDGRELAVGVVPVSAMLSMKRIAKAAGAKKAAMADPAEVQRATGYVLGGVSPLGQKKRLKTFIDQSASHFDTLFVSAGRRGLEIELTPADLQKLTGATLVALTQDDG</sequence>
<dbReference type="SUPFAM" id="SSF55826">
    <property type="entry name" value="YbaK/ProRS associated domain"/>
    <property type="match status" value="1"/>
</dbReference>
<dbReference type="PANTHER" id="PTHR30411:SF0">
    <property type="entry name" value="CYS-TRNA(PRO)_CYS-TRNA(CYS) DEACYLASE YBAK"/>
    <property type="match status" value="1"/>
</dbReference>
<dbReference type="AlphaFoldDB" id="A0A1H3CF63"/>
<evidence type="ECO:0000256" key="3">
    <source>
        <dbReference type="ARBA" id="ARBA00023239"/>
    </source>
</evidence>
<comment type="similarity">
    <text evidence="1 4">Belongs to the prolyl-tRNA editing family. YbaK/EbsC subfamily.</text>
</comment>
<dbReference type="EMBL" id="FNNE01000004">
    <property type="protein sequence ID" value="SDW75606.1"/>
    <property type="molecule type" value="Genomic_DNA"/>
</dbReference>
<dbReference type="Proteomes" id="UP000199675">
    <property type="component" value="Unassembled WGS sequence"/>
</dbReference>
<dbReference type="NCBIfam" id="TIGR00011">
    <property type="entry name" value="YbaK_EbsC"/>
    <property type="match status" value="1"/>
</dbReference>
<protein>
    <recommendedName>
        <fullName evidence="4">Cys-tRNA(Pro)/Cys-tRNA(Cys) deacylase</fullName>
        <ecNumber evidence="4">4.2.-.-</ecNumber>
    </recommendedName>
</protein>
<dbReference type="GO" id="GO:0002161">
    <property type="term" value="F:aminoacyl-tRNA deacylase activity"/>
    <property type="evidence" value="ECO:0007669"/>
    <property type="project" value="InterPro"/>
</dbReference>
<dbReference type="InterPro" id="IPR036754">
    <property type="entry name" value="YbaK/aa-tRNA-synt-asso_dom_sf"/>
</dbReference>
<dbReference type="OrthoDB" id="9809296at2"/>
<dbReference type="CDD" id="cd00002">
    <property type="entry name" value="YbaK_deacylase"/>
    <property type="match status" value="1"/>
</dbReference>
<organism evidence="7 8">
    <name type="scientific">Marinobacter mobilis</name>
    <dbReference type="NCBI Taxonomy" id="488533"/>
    <lineage>
        <taxon>Bacteria</taxon>
        <taxon>Pseudomonadati</taxon>
        <taxon>Pseudomonadota</taxon>
        <taxon>Gammaproteobacteria</taxon>
        <taxon>Pseudomonadales</taxon>
        <taxon>Marinobacteraceae</taxon>
        <taxon>Marinobacter</taxon>
    </lineage>
</organism>
<dbReference type="STRING" id="488533.SAMN04487960_10453"/>
<dbReference type="RefSeq" id="WP_091812308.1">
    <property type="nucleotide sequence ID" value="NZ_FNNE01000004.1"/>
</dbReference>